<name>A0A480F3G7_PIG</name>
<protein>
    <submittedName>
        <fullName evidence="2">Coiled-coil domain-containing protein 102A isoform X1</fullName>
    </submittedName>
    <submittedName>
        <fullName evidence="3">Coiled-coil domain-containing protein 102A isoform X2</fullName>
    </submittedName>
</protein>
<feature type="region of interest" description="Disordered" evidence="1">
    <location>
        <begin position="1"/>
        <end position="40"/>
    </location>
</feature>
<sequence>MAMASLPWAAGQVGSQRPTVVEKGGVHGRPGSAPRVSTGSCISSSGRSAWALGGLGTGPVLPSPGSLGHLDLQVFILVQVAGSVPRLLGTKASTADLPKERGALLLPAEPGLHMLQLHLQVLALLRLLVQRPLQLPCLVVGLIQLILSLGQLFLQLLHPQPQLLHLCLVLLHPPVGMCQLCHLLLELLLQLAVHMLQVCQLLVLLEERGLAGPQVAVQGTGCLPPSPGQRLLQVPELRPQLLVLPLQAQLLRLQPLTATPLGCVLRLQSLHLAPQLSHLPVHAGACSQLVLQVFGHAAQLVLVGLLQDAELLEHLLLGLAQLFILDLPLAELPLQLLDVPAQGHFILSLLEQHLLGLIQP</sequence>
<evidence type="ECO:0000313" key="2">
    <source>
        <dbReference type="EMBL" id="HCZ94549.1"/>
    </source>
</evidence>
<dbReference type="AlphaFoldDB" id="A0A480F3G7"/>
<dbReference type="EMBL" id="DQIR01039074">
    <property type="protein sequence ID" value="HCZ94549.1"/>
    <property type="molecule type" value="Transcribed_RNA"/>
</dbReference>
<organism evidence="2">
    <name type="scientific">Sus scrofa</name>
    <name type="common">Pig</name>
    <dbReference type="NCBI Taxonomy" id="9823"/>
    <lineage>
        <taxon>Eukaryota</taxon>
        <taxon>Metazoa</taxon>
        <taxon>Chordata</taxon>
        <taxon>Craniata</taxon>
        <taxon>Vertebrata</taxon>
        <taxon>Euteleostomi</taxon>
        <taxon>Mammalia</taxon>
        <taxon>Eutheria</taxon>
        <taxon>Laurasiatheria</taxon>
        <taxon>Artiodactyla</taxon>
        <taxon>Suina</taxon>
        <taxon>Suidae</taxon>
        <taxon>Sus</taxon>
    </lineage>
</organism>
<evidence type="ECO:0000313" key="3">
    <source>
        <dbReference type="EMBL" id="HDA31634.1"/>
    </source>
</evidence>
<evidence type="ECO:0000256" key="1">
    <source>
        <dbReference type="SAM" id="MobiDB-lite"/>
    </source>
</evidence>
<proteinExistence type="predicted"/>
<accession>A0A480F3G7</accession>
<dbReference type="EMBL" id="DQIR01076158">
    <property type="protein sequence ID" value="HDA31634.1"/>
    <property type="molecule type" value="Transcribed_RNA"/>
</dbReference>
<reference evidence="2" key="1">
    <citation type="journal article" date="2019" name="PeerJ">
        <title>Genes of the pig, Sus scrofa, reconstructed with EvidentialGene.</title>
        <authorList>
            <person name="Gilbert D.G."/>
        </authorList>
    </citation>
    <scope>NUCLEOTIDE SEQUENCE</scope>
</reference>